<keyword evidence="1" id="KW-0732">Signal</keyword>
<comment type="caution">
    <text evidence="2">The sequence shown here is derived from an EMBL/GenBank/DDBJ whole genome shotgun (WGS) entry which is preliminary data.</text>
</comment>
<gene>
    <name evidence="3" type="ORF">B0A62_14755</name>
    <name evidence="2" type="ORF">IW20_21015</name>
</gene>
<evidence type="ECO:0000256" key="1">
    <source>
        <dbReference type="SAM" id="SignalP"/>
    </source>
</evidence>
<dbReference type="EMBL" id="MUGY01000019">
    <property type="protein sequence ID" value="OXA92659.1"/>
    <property type="molecule type" value="Genomic_DNA"/>
</dbReference>
<name>A0A086A0Y7_FLAHY</name>
<dbReference type="RefSeq" id="WP_035626836.1">
    <property type="nucleotide sequence ID" value="NZ_JBEWQG010000013.1"/>
</dbReference>
<protein>
    <recommendedName>
        <fullName evidence="6">Lipocalin-like domain-containing protein</fullName>
    </recommendedName>
</protein>
<dbReference type="Proteomes" id="UP000198424">
    <property type="component" value="Unassembled WGS sequence"/>
</dbReference>
<dbReference type="EMBL" id="JPRM01000040">
    <property type="protein sequence ID" value="KFF10351.1"/>
    <property type="molecule type" value="Genomic_DNA"/>
</dbReference>
<dbReference type="Proteomes" id="UP000028712">
    <property type="component" value="Unassembled WGS sequence"/>
</dbReference>
<feature type="signal peptide" evidence="1">
    <location>
        <begin position="1"/>
        <end position="30"/>
    </location>
</feature>
<evidence type="ECO:0000313" key="3">
    <source>
        <dbReference type="EMBL" id="OXA92659.1"/>
    </source>
</evidence>
<evidence type="ECO:0000313" key="4">
    <source>
        <dbReference type="Proteomes" id="UP000028712"/>
    </source>
</evidence>
<reference evidence="2 4" key="1">
    <citation type="submission" date="2014-07" db="EMBL/GenBank/DDBJ databases">
        <title>Genome of Flavobacterium hydatis DSM 2063.</title>
        <authorList>
            <person name="Pipes S.E."/>
            <person name="Stropko S.J."/>
            <person name="Newman J.D."/>
        </authorList>
    </citation>
    <scope>NUCLEOTIDE SEQUENCE [LARGE SCALE GENOMIC DNA]</scope>
    <source>
        <strain evidence="2 4">DSM 2063</strain>
    </source>
</reference>
<evidence type="ECO:0000313" key="2">
    <source>
        <dbReference type="EMBL" id="KFF10351.1"/>
    </source>
</evidence>
<dbReference type="AlphaFoldDB" id="A0A086A0Y7"/>
<evidence type="ECO:0000313" key="5">
    <source>
        <dbReference type="Proteomes" id="UP000198424"/>
    </source>
</evidence>
<proteinExistence type="predicted"/>
<dbReference type="PROSITE" id="PS51257">
    <property type="entry name" value="PROKAR_LIPOPROTEIN"/>
    <property type="match status" value="1"/>
</dbReference>
<keyword evidence="5" id="KW-1185">Reference proteome</keyword>
<reference evidence="3 5" key="2">
    <citation type="submission" date="2016-11" db="EMBL/GenBank/DDBJ databases">
        <title>Whole genomes of Flavobacteriaceae.</title>
        <authorList>
            <person name="Stine C."/>
            <person name="Li C."/>
            <person name="Tadesse D."/>
        </authorList>
    </citation>
    <scope>NUCLEOTIDE SEQUENCE [LARGE SCALE GENOMIC DNA]</scope>
    <source>
        <strain evidence="3 5">ATCC 29551</strain>
    </source>
</reference>
<evidence type="ECO:0008006" key="6">
    <source>
        <dbReference type="Google" id="ProtNLM"/>
    </source>
</evidence>
<sequence>MKKMMNLKRRKYAYASMFASILFMSVSCSSDDDVQIVPPVQTPGQIITSTRWQTTEVFVNGGTENKIADYPGTVSVSTWKLAAGETNSGTFEFRNVNDPEGTPRAQGAFELRDGIRILTFPNGSTALATMTRLDSGVNEYTQSLPEQVNGVPVQPQNMVIVRVIHKPYPLK</sequence>
<accession>A0A086A0Y7</accession>
<feature type="chain" id="PRO_5001801932" description="Lipocalin-like domain-containing protein" evidence="1">
    <location>
        <begin position="31"/>
        <end position="171"/>
    </location>
</feature>
<organism evidence="2 4">
    <name type="scientific">Flavobacterium hydatis</name>
    <name type="common">Cytophaga aquatilis</name>
    <dbReference type="NCBI Taxonomy" id="991"/>
    <lineage>
        <taxon>Bacteria</taxon>
        <taxon>Pseudomonadati</taxon>
        <taxon>Bacteroidota</taxon>
        <taxon>Flavobacteriia</taxon>
        <taxon>Flavobacteriales</taxon>
        <taxon>Flavobacteriaceae</taxon>
        <taxon>Flavobacterium</taxon>
    </lineage>
</organism>
<dbReference type="Gene3D" id="2.40.128.540">
    <property type="entry name" value="Domain of unknown function DUF4822"/>
    <property type="match status" value="1"/>
</dbReference>
<dbReference type="OrthoDB" id="1372209at2"/>